<organism evidence="2 3">
    <name type="scientific">Bellilinea caldifistulae</name>
    <dbReference type="NCBI Taxonomy" id="360411"/>
    <lineage>
        <taxon>Bacteria</taxon>
        <taxon>Bacillati</taxon>
        <taxon>Chloroflexota</taxon>
        <taxon>Anaerolineae</taxon>
        <taxon>Anaerolineales</taxon>
        <taxon>Anaerolineaceae</taxon>
        <taxon>Bellilinea</taxon>
    </lineage>
</organism>
<keyword evidence="1" id="KW-1133">Transmembrane helix</keyword>
<evidence type="ECO:0000313" key="2">
    <source>
        <dbReference type="EMBL" id="KPL74913.1"/>
    </source>
</evidence>
<feature type="transmembrane region" description="Helical" evidence="1">
    <location>
        <begin position="21"/>
        <end position="39"/>
    </location>
</feature>
<evidence type="ECO:0000313" key="3">
    <source>
        <dbReference type="Proteomes" id="UP000050514"/>
    </source>
</evidence>
<dbReference type="Pfam" id="PF07494">
    <property type="entry name" value="Reg_prop"/>
    <property type="match status" value="2"/>
</dbReference>
<feature type="transmembrane region" description="Helical" evidence="1">
    <location>
        <begin position="178"/>
        <end position="206"/>
    </location>
</feature>
<dbReference type="AlphaFoldDB" id="A0A0P6XHE8"/>
<reference evidence="2 3" key="1">
    <citation type="submission" date="2015-07" db="EMBL/GenBank/DDBJ databases">
        <title>Draft genome of Bellilinea caldifistulae DSM 17877.</title>
        <authorList>
            <person name="Hemp J."/>
            <person name="Ward L.M."/>
            <person name="Pace L.A."/>
            <person name="Fischer W.W."/>
        </authorList>
    </citation>
    <scope>NUCLEOTIDE SEQUENCE [LARGE SCALE GENOMIC DNA]</scope>
    <source>
        <strain evidence="2 3">GOMI-1</strain>
    </source>
</reference>
<keyword evidence="3" id="KW-1185">Reference proteome</keyword>
<accession>A0A0P6XHE8</accession>
<dbReference type="EMBL" id="LGHJ01000016">
    <property type="protein sequence ID" value="KPL74913.1"/>
    <property type="molecule type" value="Genomic_DNA"/>
</dbReference>
<dbReference type="SUPFAM" id="SSF63829">
    <property type="entry name" value="Calcium-dependent phosphotriesterase"/>
    <property type="match status" value="1"/>
</dbReference>
<proteinExistence type="predicted"/>
<evidence type="ECO:0000256" key="1">
    <source>
        <dbReference type="SAM" id="Phobius"/>
    </source>
</evidence>
<feature type="transmembrane region" description="Helical" evidence="1">
    <location>
        <begin position="109"/>
        <end position="133"/>
    </location>
</feature>
<protein>
    <submittedName>
        <fullName evidence="2">Uncharacterized protein</fullName>
    </submittedName>
</protein>
<dbReference type="InterPro" id="IPR015943">
    <property type="entry name" value="WD40/YVTN_repeat-like_dom_sf"/>
</dbReference>
<dbReference type="STRING" id="360411.AC812_10335"/>
<keyword evidence="1" id="KW-0812">Transmembrane</keyword>
<gene>
    <name evidence="2" type="ORF">AC812_10335</name>
</gene>
<dbReference type="Proteomes" id="UP000050514">
    <property type="component" value="Unassembled WGS sequence"/>
</dbReference>
<feature type="transmembrane region" description="Helical" evidence="1">
    <location>
        <begin position="335"/>
        <end position="356"/>
    </location>
</feature>
<sequence length="723" mass="83154">MLAKLLNFPLRALPKWWKRRHTIAVIVLLSSLIHAWAVWQLPLDADEPVYMRAGREYAQLIRQGDWNGIINYDQNREHPPLIKLMYSLPFLLRGESVNPDFEFYFNRSISAFFGVLQVLILALFDPLAALLLTFHSYTIKYTSQVYLEAFPLFASLLAVLLFRQYFERESKPGNPLLLWFSAAAMGAAIAGKYPYAMMIIPLAFLIGQFRRKIAWQELILWGGIAAGTFFALNPYLWNEPLRRVVEIFNFHRQYTQGGDVLQAGYPWWQPVIWVATALPWHPRVFFFLTLDEFIFWAGIVGLYFYGRKEPWLTGWFVVQFVILLVYPTKWPQYSLIVIPALCMSGSGFLRSAYTWIMEQEQYWDYLEEMLPKPPKVFWWLIIAFTGFIVIGKVTYEYDRALLRGGWQHLMAQTAPLPSNTIYNLHLRANGDMMIATDQGAALWHVSEGSPWGEDSRVYNRQNSGIGDDRVRVVYEDRKGNLWFGTESGLSCLCDGNWEQILDAGKYGREVKVRSLVEDEKGHLWIGTLNGLFEWDGRQLISYSQNFFALPDPFIFSLAHQMFQGEEYLWLGTQKGVTRLALSTLTMDSWDFSSRDLGWGGVSHLMIDSQNRVWIATIGGGIARWDEKDWIFYRLGTSLLPTSVVNNMIEQPGKGFWLGHGFPTEPGGLVSRFDGVDQWTIYRENNSGFNGGEPLAFAFDPFGRLWIGTALSGVQIYDPALAKR</sequence>
<feature type="transmembrane region" description="Helical" evidence="1">
    <location>
        <begin position="285"/>
        <end position="305"/>
    </location>
</feature>
<keyword evidence="1" id="KW-0472">Membrane</keyword>
<dbReference type="RefSeq" id="WP_061915826.1">
    <property type="nucleotide sequence ID" value="NZ_DF967971.1"/>
</dbReference>
<dbReference type="Gene3D" id="2.130.10.10">
    <property type="entry name" value="YVTN repeat-like/Quinoprotein amine dehydrogenase"/>
    <property type="match status" value="2"/>
</dbReference>
<feature type="transmembrane region" description="Helical" evidence="1">
    <location>
        <begin position="218"/>
        <end position="237"/>
    </location>
</feature>
<dbReference type="OrthoDB" id="165958at2"/>
<dbReference type="InterPro" id="IPR011110">
    <property type="entry name" value="Reg_prop"/>
</dbReference>
<feature type="transmembrane region" description="Helical" evidence="1">
    <location>
        <begin position="376"/>
        <end position="395"/>
    </location>
</feature>
<comment type="caution">
    <text evidence="2">The sequence shown here is derived from an EMBL/GenBank/DDBJ whole genome shotgun (WGS) entry which is preliminary data.</text>
</comment>
<feature type="transmembrane region" description="Helical" evidence="1">
    <location>
        <begin position="311"/>
        <end position="328"/>
    </location>
</feature>
<feature type="transmembrane region" description="Helical" evidence="1">
    <location>
        <begin position="145"/>
        <end position="166"/>
    </location>
</feature>
<name>A0A0P6XHE8_9CHLR</name>